<sequence>MGPTGSGKSTFINIATEHDTGVGHSLESYTSEIGIFKLFYPELSDGDIVFVDTPGFDDTHKSDIDILKMISEWLSETYKKNILLSGILYFHRITDNRMAGTPLKNLRMFEELCGKNAFQNVILTTTMWDEVNEEVGKLREEELIHKYWKSMMDRKSKTMRFENDRQSAFNVLAPLLESANERHAIRLQKEMVDMKYQLRETSAGQAMFSKIEDLVKQKQDTLRRIRDEMKRPSDDRETMDGLRAKFRQLNVELDMMGDDMRALKLSVSDRLLKSVVSRLGVRVWR</sequence>
<dbReference type="Proteomes" id="UP000308652">
    <property type="component" value="Unassembled WGS sequence"/>
</dbReference>
<evidence type="ECO:0000259" key="1">
    <source>
        <dbReference type="Pfam" id="PF01926"/>
    </source>
</evidence>
<name>A0A5C3LML4_9AGAR</name>
<gene>
    <name evidence="2" type="ORF">BDQ12DRAFT_700633</name>
</gene>
<dbReference type="Gene3D" id="3.40.50.300">
    <property type="entry name" value="P-loop containing nucleotide triphosphate hydrolases"/>
    <property type="match status" value="1"/>
</dbReference>
<evidence type="ECO:0000313" key="3">
    <source>
        <dbReference type="Proteomes" id="UP000308652"/>
    </source>
</evidence>
<dbReference type="GO" id="GO:0016787">
    <property type="term" value="F:hydrolase activity"/>
    <property type="evidence" value="ECO:0007669"/>
    <property type="project" value="UniProtKB-KW"/>
</dbReference>
<dbReference type="CDD" id="cd00882">
    <property type="entry name" value="Ras_like_GTPase"/>
    <property type="match status" value="1"/>
</dbReference>
<dbReference type="GO" id="GO:0005525">
    <property type="term" value="F:GTP binding"/>
    <property type="evidence" value="ECO:0007669"/>
    <property type="project" value="InterPro"/>
</dbReference>
<dbReference type="OrthoDB" id="8954335at2759"/>
<proteinExistence type="predicted"/>
<dbReference type="InterPro" id="IPR027417">
    <property type="entry name" value="P-loop_NTPase"/>
</dbReference>
<protein>
    <submittedName>
        <fullName evidence="2">P-loop containing nucleoside triphosphate hydrolase protein</fullName>
    </submittedName>
</protein>
<organism evidence="2 3">
    <name type="scientific">Crucibulum laeve</name>
    <dbReference type="NCBI Taxonomy" id="68775"/>
    <lineage>
        <taxon>Eukaryota</taxon>
        <taxon>Fungi</taxon>
        <taxon>Dikarya</taxon>
        <taxon>Basidiomycota</taxon>
        <taxon>Agaricomycotina</taxon>
        <taxon>Agaricomycetes</taxon>
        <taxon>Agaricomycetidae</taxon>
        <taxon>Agaricales</taxon>
        <taxon>Agaricineae</taxon>
        <taxon>Nidulariaceae</taxon>
        <taxon>Crucibulum</taxon>
    </lineage>
</organism>
<keyword evidence="2" id="KW-0378">Hydrolase</keyword>
<dbReference type="AlphaFoldDB" id="A0A5C3LML4"/>
<dbReference type="Pfam" id="PF01926">
    <property type="entry name" value="MMR_HSR1"/>
    <property type="match status" value="1"/>
</dbReference>
<dbReference type="EMBL" id="ML213641">
    <property type="protein sequence ID" value="TFK33827.1"/>
    <property type="molecule type" value="Genomic_DNA"/>
</dbReference>
<reference evidence="2 3" key="1">
    <citation type="journal article" date="2019" name="Nat. Ecol. Evol.">
        <title>Megaphylogeny resolves global patterns of mushroom evolution.</title>
        <authorList>
            <person name="Varga T."/>
            <person name="Krizsan K."/>
            <person name="Foldi C."/>
            <person name="Dima B."/>
            <person name="Sanchez-Garcia M."/>
            <person name="Sanchez-Ramirez S."/>
            <person name="Szollosi G.J."/>
            <person name="Szarkandi J.G."/>
            <person name="Papp V."/>
            <person name="Albert L."/>
            <person name="Andreopoulos W."/>
            <person name="Angelini C."/>
            <person name="Antonin V."/>
            <person name="Barry K.W."/>
            <person name="Bougher N.L."/>
            <person name="Buchanan P."/>
            <person name="Buyck B."/>
            <person name="Bense V."/>
            <person name="Catcheside P."/>
            <person name="Chovatia M."/>
            <person name="Cooper J."/>
            <person name="Damon W."/>
            <person name="Desjardin D."/>
            <person name="Finy P."/>
            <person name="Geml J."/>
            <person name="Haridas S."/>
            <person name="Hughes K."/>
            <person name="Justo A."/>
            <person name="Karasinski D."/>
            <person name="Kautmanova I."/>
            <person name="Kiss B."/>
            <person name="Kocsube S."/>
            <person name="Kotiranta H."/>
            <person name="LaButti K.M."/>
            <person name="Lechner B.E."/>
            <person name="Liimatainen K."/>
            <person name="Lipzen A."/>
            <person name="Lukacs Z."/>
            <person name="Mihaltcheva S."/>
            <person name="Morgado L.N."/>
            <person name="Niskanen T."/>
            <person name="Noordeloos M.E."/>
            <person name="Ohm R.A."/>
            <person name="Ortiz-Santana B."/>
            <person name="Ovrebo C."/>
            <person name="Racz N."/>
            <person name="Riley R."/>
            <person name="Savchenko A."/>
            <person name="Shiryaev A."/>
            <person name="Soop K."/>
            <person name="Spirin V."/>
            <person name="Szebenyi C."/>
            <person name="Tomsovsky M."/>
            <person name="Tulloss R.E."/>
            <person name="Uehling J."/>
            <person name="Grigoriev I.V."/>
            <person name="Vagvolgyi C."/>
            <person name="Papp T."/>
            <person name="Martin F.M."/>
            <person name="Miettinen O."/>
            <person name="Hibbett D.S."/>
            <person name="Nagy L.G."/>
        </authorList>
    </citation>
    <scope>NUCLEOTIDE SEQUENCE [LARGE SCALE GENOMIC DNA]</scope>
    <source>
        <strain evidence="2 3">CBS 166.37</strain>
    </source>
</reference>
<keyword evidence="3" id="KW-1185">Reference proteome</keyword>
<accession>A0A5C3LML4</accession>
<dbReference type="STRING" id="68775.A0A5C3LML4"/>
<evidence type="ECO:0000313" key="2">
    <source>
        <dbReference type="EMBL" id="TFK33827.1"/>
    </source>
</evidence>
<feature type="domain" description="G" evidence="1">
    <location>
        <begin position="1"/>
        <end position="66"/>
    </location>
</feature>
<dbReference type="InterPro" id="IPR006073">
    <property type="entry name" value="GTP-bd"/>
</dbReference>
<dbReference type="SUPFAM" id="SSF52540">
    <property type="entry name" value="P-loop containing nucleoside triphosphate hydrolases"/>
    <property type="match status" value="1"/>
</dbReference>